<keyword evidence="2 4" id="KW-0863">Zinc-finger</keyword>
<dbReference type="EMBL" id="LAVV01008174">
    <property type="protein sequence ID" value="KNZ53555.1"/>
    <property type="molecule type" value="Genomic_DNA"/>
</dbReference>
<evidence type="ECO:0000256" key="4">
    <source>
        <dbReference type="PROSITE-ProRule" id="PRU00453"/>
    </source>
</evidence>
<evidence type="ECO:0000256" key="1">
    <source>
        <dbReference type="ARBA" id="ARBA00022723"/>
    </source>
</evidence>
<evidence type="ECO:0000256" key="5">
    <source>
        <dbReference type="SAM" id="MobiDB-lite"/>
    </source>
</evidence>
<dbReference type="Pfam" id="PF04438">
    <property type="entry name" value="zf-HIT"/>
    <property type="match status" value="1"/>
</dbReference>
<dbReference type="Gene3D" id="3.30.60.190">
    <property type="match status" value="1"/>
</dbReference>
<keyword evidence="8" id="KW-1185">Reference proteome</keyword>
<accession>A0A0L6V0A6</accession>
<dbReference type="VEuPathDB" id="FungiDB:VP01_3204g1"/>
<dbReference type="GO" id="GO:0008270">
    <property type="term" value="F:zinc ion binding"/>
    <property type="evidence" value="ECO:0007669"/>
    <property type="project" value="UniProtKB-UniRule"/>
</dbReference>
<dbReference type="OrthoDB" id="18412at2759"/>
<dbReference type="PANTHER" id="PTHR13483">
    <property type="entry name" value="BOX C_D SNORNA PROTEIN 1-RELATED"/>
    <property type="match status" value="1"/>
</dbReference>
<feature type="domain" description="HIT-type" evidence="6">
    <location>
        <begin position="9"/>
        <end position="43"/>
    </location>
</feature>
<dbReference type="GO" id="GO:0000463">
    <property type="term" value="P:maturation of LSU-rRNA from tricistronic rRNA transcript (SSU-rRNA, 5.8S rRNA, LSU-rRNA)"/>
    <property type="evidence" value="ECO:0007669"/>
    <property type="project" value="TreeGrafter"/>
</dbReference>
<dbReference type="GO" id="GO:0048254">
    <property type="term" value="P:snoRNA localization"/>
    <property type="evidence" value="ECO:0007669"/>
    <property type="project" value="TreeGrafter"/>
</dbReference>
<dbReference type="Proteomes" id="UP000037035">
    <property type="component" value="Unassembled WGS sequence"/>
</dbReference>
<dbReference type="STRING" id="27349.A0A0L6V0A6"/>
<evidence type="ECO:0000256" key="2">
    <source>
        <dbReference type="ARBA" id="ARBA00022771"/>
    </source>
</evidence>
<feature type="region of interest" description="Disordered" evidence="5">
    <location>
        <begin position="44"/>
        <end position="64"/>
    </location>
</feature>
<dbReference type="FunFam" id="3.30.60.190:FF:000009">
    <property type="entry name" value="Uncharacterized zinc-finger protein C4F10.19c"/>
    <property type="match status" value="1"/>
</dbReference>
<name>A0A0L6V0A6_9BASI</name>
<dbReference type="InterPro" id="IPR051639">
    <property type="entry name" value="BCD1"/>
</dbReference>
<evidence type="ECO:0000313" key="7">
    <source>
        <dbReference type="EMBL" id="KNZ53555.1"/>
    </source>
</evidence>
<dbReference type="AlphaFoldDB" id="A0A0L6V0A6"/>
<protein>
    <recommendedName>
        <fullName evidence="6">HIT-type domain-containing protein</fullName>
    </recommendedName>
</protein>
<reference evidence="7 8" key="1">
    <citation type="submission" date="2015-08" db="EMBL/GenBank/DDBJ databases">
        <title>Next Generation Sequencing and Analysis of the Genome of Puccinia sorghi L Schw, the Causal Agent of Maize Common Rust.</title>
        <authorList>
            <person name="Rochi L."/>
            <person name="Burguener G."/>
            <person name="Darino M."/>
            <person name="Turjanski A."/>
            <person name="Kreff E."/>
            <person name="Dieguez M.J."/>
            <person name="Sacco F."/>
        </authorList>
    </citation>
    <scope>NUCLEOTIDE SEQUENCE [LARGE SCALE GENOMIC DNA]</scope>
    <source>
        <strain evidence="7 8">RO10H11247</strain>
    </source>
</reference>
<dbReference type="CDD" id="cd23024">
    <property type="entry name" value="zf-HIT_ZNHIT2-3"/>
    <property type="match status" value="1"/>
</dbReference>
<dbReference type="InterPro" id="IPR007529">
    <property type="entry name" value="Znf_HIT"/>
</dbReference>
<evidence type="ECO:0000313" key="8">
    <source>
        <dbReference type="Proteomes" id="UP000037035"/>
    </source>
</evidence>
<dbReference type="SUPFAM" id="SSF144232">
    <property type="entry name" value="HIT/MYND zinc finger-like"/>
    <property type="match status" value="1"/>
</dbReference>
<evidence type="ECO:0000259" key="6">
    <source>
        <dbReference type="PROSITE" id="PS51083"/>
    </source>
</evidence>
<dbReference type="GO" id="GO:0000492">
    <property type="term" value="P:box C/D snoRNP assembly"/>
    <property type="evidence" value="ECO:0007669"/>
    <property type="project" value="TreeGrafter"/>
</dbReference>
<proteinExistence type="predicted"/>
<organism evidence="7 8">
    <name type="scientific">Puccinia sorghi</name>
    <dbReference type="NCBI Taxonomy" id="27349"/>
    <lineage>
        <taxon>Eukaryota</taxon>
        <taxon>Fungi</taxon>
        <taxon>Dikarya</taxon>
        <taxon>Basidiomycota</taxon>
        <taxon>Pucciniomycotina</taxon>
        <taxon>Pucciniomycetes</taxon>
        <taxon>Pucciniales</taxon>
        <taxon>Pucciniaceae</taxon>
        <taxon>Puccinia</taxon>
    </lineage>
</organism>
<keyword evidence="3" id="KW-0862">Zinc</keyword>
<comment type="caution">
    <text evidence="7">The sequence shown here is derived from an EMBL/GenBank/DDBJ whole genome shotgun (WGS) entry which is preliminary data.</text>
</comment>
<gene>
    <name evidence="7" type="ORF">VP01_3204g1</name>
</gene>
<keyword evidence="1" id="KW-0479">Metal-binding</keyword>
<dbReference type="PROSITE" id="PS51083">
    <property type="entry name" value="ZF_HIT"/>
    <property type="match status" value="1"/>
</dbReference>
<dbReference type="PANTHER" id="PTHR13483:SF11">
    <property type="entry name" value="ZINC FINGER HIT DOMAIN-CONTAINING PROTEIN 3"/>
    <property type="match status" value="1"/>
</dbReference>
<dbReference type="GO" id="GO:0005634">
    <property type="term" value="C:nucleus"/>
    <property type="evidence" value="ECO:0007669"/>
    <property type="project" value="TreeGrafter"/>
</dbReference>
<dbReference type="GO" id="GO:0070761">
    <property type="term" value="C:pre-snoRNP complex"/>
    <property type="evidence" value="ECO:0007669"/>
    <property type="project" value="TreeGrafter"/>
</dbReference>
<evidence type="ECO:0000256" key="3">
    <source>
        <dbReference type="ARBA" id="ARBA00022833"/>
    </source>
</evidence>
<sequence>MPKQDKTVCGVCNSAKFKYKCPNDQVPYCSVGCFKVHKEQADCPGTSRAKASNPMPPSSAAQEDRPIVTAPQPRAALKPLSELHWPLVDQDRLAVFSDPLRKDEILPIRQAEWEQIGPSTPPLLRVHRSSPPLLLSSYSLFFPACVYPVMALAATSSSLRALLTNEPDLKHLLQRVLSAGQTTQPCVDNPNAAKDQIQQLLLQLAPSSQSPSLHSFSQQDFLLFNQFADIIRSILVKNRP</sequence>